<organism evidence="2 3">
    <name type="scientific">Bdellovibrio bacteriovorus</name>
    <dbReference type="NCBI Taxonomy" id="959"/>
    <lineage>
        <taxon>Bacteria</taxon>
        <taxon>Pseudomonadati</taxon>
        <taxon>Bdellovibrionota</taxon>
        <taxon>Bdellovibrionia</taxon>
        <taxon>Bdellovibrionales</taxon>
        <taxon>Pseudobdellovibrionaceae</taxon>
        <taxon>Bdellovibrio</taxon>
    </lineage>
</organism>
<dbReference type="Gene3D" id="2.60.40.10">
    <property type="entry name" value="Immunoglobulins"/>
    <property type="match status" value="1"/>
</dbReference>
<dbReference type="Proteomes" id="UP000075391">
    <property type="component" value="Unassembled WGS sequence"/>
</dbReference>
<dbReference type="GO" id="GO:0071555">
    <property type="term" value="P:cell wall organization"/>
    <property type="evidence" value="ECO:0007669"/>
    <property type="project" value="InterPro"/>
</dbReference>
<dbReference type="EMBL" id="LUKF01000019">
    <property type="protein sequence ID" value="KYG60666.1"/>
    <property type="molecule type" value="Genomic_DNA"/>
</dbReference>
<proteinExistence type="predicted"/>
<feature type="domain" description="Pili assembly chaperone N-terminal" evidence="1">
    <location>
        <begin position="35"/>
        <end position="137"/>
    </location>
</feature>
<gene>
    <name evidence="2" type="ORF">AZI85_11755</name>
</gene>
<reference evidence="2 3" key="1">
    <citation type="submission" date="2016-03" db="EMBL/GenBank/DDBJ databases">
        <authorList>
            <person name="Ploux O."/>
        </authorList>
    </citation>
    <scope>NUCLEOTIDE SEQUENCE [LARGE SCALE GENOMIC DNA]</scope>
    <source>
        <strain evidence="2 3">BER2</strain>
    </source>
</reference>
<dbReference type="AlphaFoldDB" id="A0A150WCG5"/>
<comment type="caution">
    <text evidence="2">The sequence shown here is derived from an EMBL/GenBank/DDBJ whole genome shotgun (WGS) entry which is preliminary data.</text>
</comment>
<sequence>MFKNILALIVGFAVIPSVAFAFRLTPMVVHFSPTGTKATQVLTLENPSTEKVPIQIEVFTRTTDSKGEEVRTKTDEFNVYPEQVVLLPNEKRNVRVTWSGEINGSDEKAFRIIASQLPVEFRDRNAKPKTNGVNLNFLLQYVASAYVTPEGAVAKVKVKEVKALDKKKISVTVSNEGSAHFVLKPKALRIYSGESLVGTISPVTDLENTNLLPKTEKTVVLTSSKEISGKTLRGELELAESGD</sequence>
<dbReference type="GO" id="GO:0030288">
    <property type="term" value="C:outer membrane-bounded periplasmic space"/>
    <property type="evidence" value="ECO:0007669"/>
    <property type="project" value="InterPro"/>
</dbReference>
<dbReference type="InterPro" id="IPR008962">
    <property type="entry name" value="PapD-like_sf"/>
</dbReference>
<accession>A0A150WCG5</accession>
<evidence type="ECO:0000313" key="2">
    <source>
        <dbReference type="EMBL" id="KYG60666.1"/>
    </source>
</evidence>
<dbReference type="PANTHER" id="PTHR30251">
    <property type="entry name" value="PILUS ASSEMBLY CHAPERONE"/>
    <property type="match status" value="1"/>
</dbReference>
<dbReference type="PANTHER" id="PTHR30251:SF4">
    <property type="entry name" value="SLR1668 PROTEIN"/>
    <property type="match status" value="1"/>
</dbReference>
<dbReference type="SUPFAM" id="SSF49354">
    <property type="entry name" value="PapD-like"/>
    <property type="match status" value="1"/>
</dbReference>
<dbReference type="InterPro" id="IPR013783">
    <property type="entry name" value="Ig-like_fold"/>
</dbReference>
<dbReference type="InterPro" id="IPR016147">
    <property type="entry name" value="Pili_assmbl_chaperone_N"/>
</dbReference>
<protein>
    <recommendedName>
        <fullName evidence="1">Pili assembly chaperone N-terminal domain-containing protein</fullName>
    </recommendedName>
</protein>
<dbReference type="InterPro" id="IPR050643">
    <property type="entry name" value="Periplasmic_pilus_chap"/>
</dbReference>
<name>A0A150WCG5_BDEBC</name>
<evidence type="ECO:0000259" key="1">
    <source>
        <dbReference type="Pfam" id="PF00345"/>
    </source>
</evidence>
<evidence type="ECO:0000313" key="3">
    <source>
        <dbReference type="Proteomes" id="UP000075391"/>
    </source>
</evidence>
<dbReference type="Pfam" id="PF00345">
    <property type="entry name" value="PapD_N"/>
    <property type="match status" value="1"/>
</dbReference>